<dbReference type="PROSITE" id="PS50030">
    <property type="entry name" value="UBA"/>
    <property type="match status" value="1"/>
</dbReference>
<dbReference type="STRING" id="502780.A0A0A0HSI5"/>
<dbReference type="EMBL" id="KN275967">
    <property type="protein sequence ID" value="KGM91617.1"/>
    <property type="molecule type" value="Genomic_DNA"/>
</dbReference>
<evidence type="ECO:0000259" key="2">
    <source>
        <dbReference type="PROSITE" id="PS50030"/>
    </source>
</evidence>
<feature type="compositionally biased region" description="Polar residues" evidence="1">
    <location>
        <begin position="542"/>
        <end position="552"/>
    </location>
</feature>
<dbReference type="FunFam" id="1.25.40.10:FF:000354">
    <property type="entry name" value="UBA domain-containing protein 7"/>
    <property type="match status" value="2"/>
</dbReference>
<dbReference type="eggNOG" id="KOG0431">
    <property type="taxonomic scope" value="Eukaryota"/>
</dbReference>
<feature type="region of interest" description="Disordered" evidence="1">
    <location>
        <begin position="306"/>
        <end position="370"/>
    </location>
</feature>
<dbReference type="VEuPathDB" id="FungiDB:PADG_12301"/>
<organism evidence="3 4">
    <name type="scientific">Paracoccidioides brasiliensis (strain Pb18)</name>
    <dbReference type="NCBI Taxonomy" id="502780"/>
    <lineage>
        <taxon>Eukaryota</taxon>
        <taxon>Fungi</taxon>
        <taxon>Dikarya</taxon>
        <taxon>Ascomycota</taxon>
        <taxon>Pezizomycotina</taxon>
        <taxon>Eurotiomycetes</taxon>
        <taxon>Eurotiomycetidae</taxon>
        <taxon>Onygenales</taxon>
        <taxon>Ajellomycetaceae</taxon>
        <taxon>Paracoccidioides</taxon>
    </lineage>
</organism>
<dbReference type="KEGG" id="pbn:PADG_12301"/>
<dbReference type="AlphaFoldDB" id="A0A0A0HSI5"/>
<dbReference type="GO" id="GO:0005829">
    <property type="term" value="C:cytosol"/>
    <property type="evidence" value="ECO:0007669"/>
    <property type="project" value="TreeGrafter"/>
</dbReference>
<evidence type="ECO:0000313" key="4">
    <source>
        <dbReference type="Proteomes" id="UP000001628"/>
    </source>
</evidence>
<dbReference type="InterPro" id="IPR009060">
    <property type="entry name" value="UBA-like_sf"/>
</dbReference>
<dbReference type="SUPFAM" id="SSF48452">
    <property type="entry name" value="TPR-like"/>
    <property type="match status" value="2"/>
</dbReference>
<feature type="compositionally biased region" description="Low complexity" evidence="1">
    <location>
        <begin position="859"/>
        <end position="870"/>
    </location>
</feature>
<dbReference type="SUPFAM" id="SSF46565">
    <property type="entry name" value="Chaperone J-domain"/>
    <property type="match status" value="2"/>
</dbReference>
<dbReference type="OMA" id="MLPDKHP"/>
<gene>
    <name evidence="3" type="ORF">PADG_12301</name>
</gene>
<feature type="compositionally biased region" description="Basic and acidic residues" evidence="1">
    <location>
        <begin position="306"/>
        <end position="343"/>
    </location>
</feature>
<feature type="region of interest" description="Disordered" evidence="1">
    <location>
        <begin position="1"/>
        <end position="66"/>
    </location>
</feature>
<feature type="compositionally biased region" description="Polar residues" evidence="1">
    <location>
        <begin position="112"/>
        <end position="144"/>
    </location>
</feature>
<feature type="region of interest" description="Disordered" evidence="1">
    <location>
        <begin position="408"/>
        <end position="569"/>
    </location>
</feature>
<feature type="compositionally biased region" description="Polar residues" evidence="1">
    <location>
        <begin position="756"/>
        <end position="769"/>
    </location>
</feature>
<dbReference type="GO" id="GO:0006457">
    <property type="term" value="P:protein folding"/>
    <property type="evidence" value="ECO:0007669"/>
    <property type="project" value="TreeGrafter"/>
</dbReference>
<protein>
    <recommendedName>
        <fullName evidence="2">UBA domain-containing protein</fullName>
    </recommendedName>
</protein>
<dbReference type="Proteomes" id="UP000001628">
    <property type="component" value="Unassembled WGS sequence"/>
</dbReference>
<dbReference type="SMART" id="SM00028">
    <property type="entry name" value="TPR"/>
    <property type="match status" value="6"/>
</dbReference>
<feature type="region of interest" description="Disordered" evidence="1">
    <location>
        <begin position="713"/>
        <end position="786"/>
    </location>
</feature>
<dbReference type="InterPro" id="IPR019734">
    <property type="entry name" value="TPR_rpt"/>
</dbReference>
<dbReference type="InterPro" id="IPR036869">
    <property type="entry name" value="J_dom_sf"/>
</dbReference>
<dbReference type="GO" id="GO:0005634">
    <property type="term" value="C:nucleus"/>
    <property type="evidence" value="ECO:0007669"/>
    <property type="project" value="TreeGrafter"/>
</dbReference>
<dbReference type="RefSeq" id="XP_010762940.1">
    <property type="nucleotide sequence ID" value="XM_010764638.1"/>
</dbReference>
<dbReference type="InterPro" id="IPR011990">
    <property type="entry name" value="TPR-like_helical_dom_sf"/>
</dbReference>
<accession>A0A0A0HSI5</accession>
<dbReference type="GO" id="GO:0051879">
    <property type="term" value="F:Hsp90 protein binding"/>
    <property type="evidence" value="ECO:0007669"/>
    <property type="project" value="TreeGrafter"/>
</dbReference>
<dbReference type="Gene3D" id="1.25.40.10">
    <property type="entry name" value="Tetratricopeptide repeat domain"/>
    <property type="match status" value="2"/>
</dbReference>
<name>A0A0A0HSI5_PARBD</name>
<dbReference type="GO" id="GO:0030544">
    <property type="term" value="F:Hsp70 protein binding"/>
    <property type="evidence" value="ECO:0007669"/>
    <property type="project" value="TreeGrafter"/>
</dbReference>
<feature type="region of interest" description="Disordered" evidence="1">
    <location>
        <begin position="1019"/>
        <end position="1080"/>
    </location>
</feature>
<keyword evidence="4" id="KW-1185">Reference proteome</keyword>
<dbReference type="HOGENOM" id="CLU_005723_0_0_1"/>
<dbReference type="FunFam" id="1.10.287.110:FF:000002">
    <property type="entry name" value="putative tyrosine-protein phosphatase auxilin isoform X2"/>
    <property type="match status" value="1"/>
</dbReference>
<evidence type="ECO:0000256" key="1">
    <source>
        <dbReference type="SAM" id="MobiDB-lite"/>
    </source>
</evidence>
<reference evidence="3 4" key="1">
    <citation type="journal article" date="2011" name="PLoS Genet.">
        <title>Comparative genomic analysis of human fungal pathogens causing paracoccidioidomycosis.</title>
        <authorList>
            <person name="Desjardins C.A."/>
            <person name="Champion M.D."/>
            <person name="Holder J.W."/>
            <person name="Muszewska A."/>
            <person name="Goldberg J."/>
            <person name="Bailao A.M."/>
            <person name="Brigido M.M."/>
            <person name="Ferreira M.E."/>
            <person name="Garcia A.M."/>
            <person name="Grynberg M."/>
            <person name="Gujja S."/>
            <person name="Heiman D.I."/>
            <person name="Henn M.R."/>
            <person name="Kodira C.D."/>
            <person name="Leon-Narvaez H."/>
            <person name="Longo L.V."/>
            <person name="Ma L.J."/>
            <person name="Malavazi I."/>
            <person name="Matsuo A.L."/>
            <person name="Morais F.V."/>
            <person name="Pereira M."/>
            <person name="Rodriguez-Brito S."/>
            <person name="Sakthikumar S."/>
            <person name="Salem-Izacc S.M."/>
            <person name="Sykes S.M."/>
            <person name="Teixeira M.M."/>
            <person name="Vallejo M.C."/>
            <person name="Walter M.E."/>
            <person name="Yandava C."/>
            <person name="Young S."/>
            <person name="Zeng Q."/>
            <person name="Zucker J."/>
            <person name="Felipe M.S."/>
            <person name="Goldman G.H."/>
            <person name="Haas B.J."/>
            <person name="McEwen J.G."/>
            <person name="Nino-Vega G."/>
            <person name="Puccia R."/>
            <person name="San-Blas G."/>
            <person name="Soares C.M."/>
            <person name="Birren B.W."/>
            <person name="Cuomo C.A."/>
        </authorList>
    </citation>
    <scope>NUCLEOTIDE SEQUENCE [LARGE SCALE GENOMIC DNA]</scope>
    <source>
        <strain evidence="3 4">Pb18</strain>
    </source>
</reference>
<dbReference type="Gene3D" id="1.10.8.10">
    <property type="entry name" value="DNA helicase RuvA subunit, C-terminal domain"/>
    <property type="match status" value="1"/>
</dbReference>
<feature type="compositionally biased region" description="Low complexity" evidence="1">
    <location>
        <begin position="553"/>
        <end position="564"/>
    </location>
</feature>
<feature type="compositionally biased region" description="Low complexity" evidence="1">
    <location>
        <begin position="735"/>
        <end position="748"/>
    </location>
</feature>
<dbReference type="PANTHER" id="PTHR46035:SF1">
    <property type="entry name" value="TETRATRICOPEPTIDE REPEAT PROTEIN 4"/>
    <property type="match status" value="1"/>
</dbReference>
<feature type="compositionally biased region" description="Polar residues" evidence="1">
    <location>
        <begin position="1062"/>
        <end position="1075"/>
    </location>
</feature>
<feature type="compositionally biased region" description="Basic and acidic residues" evidence="1">
    <location>
        <begin position="90"/>
        <end position="106"/>
    </location>
</feature>
<feature type="compositionally biased region" description="Low complexity" evidence="1">
    <location>
        <begin position="1041"/>
        <end position="1054"/>
    </location>
</feature>
<evidence type="ECO:0000313" key="3">
    <source>
        <dbReference type="EMBL" id="KGM91617.1"/>
    </source>
</evidence>
<dbReference type="OrthoDB" id="1717591at2759"/>
<feature type="compositionally biased region" description="Polar residues" evidence="1">
    <location>
        <begin position="154"/>
        <end position="179"/>
    </location>
</feature>
<dbReference type="eggNOG" id="KOG1124">
    <property type="taxonomic scope" value="Eukaryota"/>
</dbReference>
<feature type="region of interest" description="Disordered" evidence="1">
    <location>
        <begin position="850"/>
        <end position="875"/>
    </location>
</feature>
<dbReference type="SUPFAM" id="SSF46934">
    <property type="entry name" value="UBA-like"/>
    <property type="match status" value="1"/>
</dbReference>
<sequence>MDDLSGLSWTPASGREATRPPPMNPTSAFSQLRPTPPVSGRSSPYLSAGPPVRSKVSSTAPTPADDSFANLVSFKSASSAKSLSLLEQQKHLAEQKTRQEAERKAQLEAQYGGNNAQFWDSLAKPQTSKSSATPDQLMEQSQTTTDEDDLLAAFNSSAPVDASTNFPVPGSGRSSNNTPVLELGQDVKWPMNNPSIISDDDDDPFGLRELNSKDMPQPTSPITDDEDVLGVLGRPAAESASKSDVEISVIKEPSRSPSPAVSATDRHIAELVDMGFSADKAREALEVTESGTDVRAAVGWLLNQAHEEAKQKARSRDRGFGKDELGDRSRERERLSDSRRPEQRNNSVPAWMQNEELSRSATSRVDNRSPASIDKDAAALAAEFGNNLFKSANSLWKSGTKKVQQVVQEFNSPADLGQPRWMRESSTTSEKARSQSRGNSPPNPKNFTDEAMLLELGGRPSKSSRRREDMSKAQIPRSRSPQPAFQMDMRSQSREEPRDRLSRVHAEEQAAQAYISPARRSKAAATPPASESQPDLFEQLSPVRQPTRPATTSPLPQASQSLPSKHLPVRPKAPLREIPQVSAVALASSHSHRQKGSEAFRRGDYAAAHASYSSAISELPENHPIMVILLCNRALTGLKVGEPKSAIRDADTAISIIGPSKGESEKIDLGNGEPSKDMREVFGKSLMRKAEALEQLERWAEAAQVWRDAVEAGHGGSTSIQGRNRCEKAAGISQPTSRTSTPATSTRPRPLEKPATPSTRPTPTNTHTAKPTEAVSRLRAANEAADRADNEKFALADSVEARIATWKGGKQDNLRALLASLDTVLWPEATATPPASESQPDLFEQLSPVRQPTRPATTSPLPQASQSLPSKHLPVRPKAPLREIPQVSAVALASSHSHRQKGSEAFRRGDYAAAHASYSSAISELPENHPIMVILLCNRALTGLKVGEPKSAIRDADTAISIIGPSKGESEKIDLGNGEPSKDMREVFGKSLMRKAEALEQLERWAEAAQVWRDAVEAGHGGSTSIQGRNRCEKAAGISQPTSRTSTPATSTRPRPLEKPATPSTRPTPTNTHTAKPTEAVSRLRAANEAADRADNEKFALADSVEARIATWKGGKQDNLRALLASLDTVLWPEASWKKISMSELILPNKVKIQYMKGIAKVHPDKIPVNATTEQKMIAGSVFNALNEAWDKFKRENAL</sequence>
<dbReference type="GeneID" id="22588198"/>
<feature type="compositionally biased region" description="Basic and acidic residues" evidence="1">
    <location>
        <begin position="491"/>
        <end position="508"/>
    </location>
</feature>
<dbReference type="PANTHER" id="PTHR46035">
    <property type="entry name" value="TETRATRICOPEPTIDE REPEAT PROTEIN 4"/>
    <property type="match status" value="1"/>
</dbReference>
<dbReference type="InParanoid" id="A0A0A0HSI5"/>
<proteinExistence type="predicted"/>
<feature type="compositionally biased region" description="Polar residues" evidence="1">
    <location>
        <begin position="424"/>
        <end position="440"/>
    </location>
</feature>
<dbReference type="Gene3D" id="1.10.287.110">
    <property type="entry name" value="DnaJ domain"/>
    <property type="match status" value="2"/>
</dbReference>
<dbReference type="InterPro" id="IPR015940">
    <property type="entry name" value="UBA"/>
</dbReference>
<feature type="region of interest" description="Disordered" evidence="1">
    <location>
        <begin position="90"/>
        <end position="264"/>
    </location>
</feature>
<feature type="domain" description="UBA" evidence="2">
    <location>
        <begin position="262"/>
        <end position="304"/>
    </location>
</feature>